<sequence>MFYKHHFTVVIDHDTAQDFRNKCAEFKVRTGHALRCLLQPPSIDELYKGDRLDFDGIPRLPGERLIGGENPDRLTVNLTPAMYDVFTRYAIAREYSRSELARMRVFEATRTQYFEELIGPTTWTLEIKCRTMLEQIGAPAHKETCTRCDR</sequence>
<dbReference type="eggNOG" id="ENOG50322T8">
    <property type="taxonomic scope" value="Bacteria"/>
</dbReference>
<evidence type="ECO:0000313" key="2">
    <source>
        <dbReference type="Proteomes" id="UP000029046"/>
    </source>
</evidence>
<comment type="caution">
    <text evidence="1">The sequence shown here is derived from an EMBL/GenBank/DDBJ whole genome shotgun (WGS) entry which is preliminary data.</text>
</comment>
<organism evidence="1 2">
    <name type="scientific">Bifidobacterium pullorum subsp. gallinarum</name>
    <dbReference type="NCBI Taxonomy" id="78344"/>
    <lineage>
        <taxon>Bacteria</taxon>
        <taxon>Bacillati</taxon>
        <taxon>Actinomycetota</taxon>
        <taxon>Actinomycetes</taxon>
        <taxon>Bifidobacteriales</taxon>
        <taxon>Bifidobacteriaceae</taxon>
        <taxon>Bifidobacterium</taxon>
    </lineage>
</organism>
<dbReference type="Proteomes" id="UP000029046">
    <property type="component" value="Unassembled WGS sequence"/>
</dbReference>
<accession>A0A087AM57</accession>
<reference evidence="1 2" key="1">
    <citation type="submission" date="2014-03" db="EMBL/GenBank/DDBJ databases">
        <title>Genomics of Bifidobacteria.</title>
        <authorList>
            <person name="Ventura M."/>
            <person name="Milani C."/>
            <person name="Lugli G.A."/>
        </authorList>
    </citation>
    <scope>NUCLEOTIDE SEQUENCE [LARGE SCALE GENOMIC DNA]</scope>
    <source>
        <strain evidence="1 2">LMG 11586</strain>
    </source>
</reference>
<dbReference type="RefSeq" id="WP_033506891.1">
    <property type="nucleotide sequence ID" value="NZ_JGYX01000007.1"/>
</dbReference>
<dbReference type="AlphaFoldDB" id="A0A087AM57"/>
<evidence type="ECO:0000313" key="1">
    <source>
        <dbReference type="EMBL" id="KFI59857.1"/>
    </source>
</evidence>
<name>A0A087AM57_9BIFI</name>
<dbReference type="EMBL" id="JGYX01000007">
    <property type="protein sequence ID" value="KFI59857.1"/>
    <property type="molecule type" value="Genomic_DNA"/>
</dbReference>
<dbReference type="OrthoDB" id="9985784at2"/>
<protein>
    <submittedName>
        <fullName evidence="1">Uncharacterized protein</fullName>
    </submittedName>
</protein>
<gene>
    <name evidence="1" type="ORF">BIGA_1525</name>
</gene>
<proteinExistence type="predicted"/>
<keyword evidence="2" id="KW-1185">Reference proteome</keyword>